<dbReference type="KEGG" id="scou:SCORR_v1c03640"/>
<evidence type="ECO:0000256" key="2">
    <source>
        <dbReference type="ARBA" id="ARBA00022737"/>
    </source>
</evidence>
<dbReference type="PROSITE" id="PS00101">
    <property type="entry name" value="HEXAPEP_TRANSFERASES"/>
    <property type="match status" value="1"/>
</dbReference>
<gene>
    <name evidence="3" type="primary">vat</name>
    <name evidence="3" type="ORF">SCORR_v1c03640</name>
</gene>
<evidence type="ECO:0000313" key="4">
    <source>
        <dbReference type="Proteomes" id="UP000203229"/>
    </source>
</evidence>
<dbReference type="Proteomes" id="UP000203229">
    <property type="component" value="Chromosome"/>
</dbReference>
<dbReference type="Pfam" id="PF00132">
    <property type="entry name" value="Hexapep"/>
    <property type="match status" value="1"/>
</dbReference>
<dbReference type="EMBL" id="CP022535">
    <property type="protein sequence ID" value="ASP28138.1"/>
    <property type="molecule type" value="Genomic_DNA"/>
</dbReference>
<protein>
    <submittedName>
        <fullName evidence="3">Acetyltransferase</fullName>
    </submittedName>
</protein>
<keyword evidence="4" id="KW-1185">Reference proteome</keyword>
<name>A0A222ENR9_9MOLU</name>
<dbReference type="Gene3D" id="2.160.10.10">
    <property type="entry name" value="Hexapeptide repeat proteins"/>
    <property type="match status" value="1"/>
</dbReference>
<proteinExistence type="predicted"/>
<dbReference type="AlphaFoldDB" id="A0A222ENR9"/>
<sequence>MGKSNKLFFLKDYISNKNIQVGTYSYLYTFKGEKGAQEFQNFNVLYHFPDIYNDWLRIGNYCAIADDVKFLMNGANHRIETLSTFPFELFKEFEHKISIKNNKEYKDTIVGHDVWIGNNVMVLPGIEIGNGSIIGAGSVVTKDVKPYSIVAGNPAKFIRMRIDDEKINYLENLKWWDKPINEIKELINDLTNINSYIK</sequence>
<dbReference type="SUPFAM" id="SSF51161">
    <property type="entry name" value="Trimeric LpxA-like enzymes"/>
    <property type="match status" value="1"/>
</dbReference>
<dbReference type="InterPro" id="IPR001451">
    <property type="entry name" value="Hexapep"/>
</dbReference>
<dbReference type="PANTHER" id="PTHR43300">
    <property type="entry name" value="ACETYLTRANSFERASE"/>
    <property type="match status" value="1"/>
</dbReference>
<dbReference type="InterPro" id="IPR050179">
    <property type="entry name" value="Trans_hexapeptide_repeat"/>
</dbReference>
<dbReference type="PANTHER" id="PTHR43300:SF11">
    <property type="entry name" value="ACETYLTRANSFERASE RV3034C-RELATED"/>
    <property type="match status" value="1"/>
</dbReference>
<dbReference type="GO" id="GO:0016740">
    <property type="term" value="F:transferase activity"/>
    <property type="evidence" value="ECO:0007669"/>
    <property type="project" value="UniProtKB-KW"/>
</dbReference>
<accession>A0A222ENR9</accession>
<dbReference type="InterPro" id="IPR011004">
    <property type="entry name" value="Trimer_LpxA-like_sf"/>
</dbReference>
<keyword evidence="2" id="KW-0677">Repeat</keyword>
<dbReference type="OrthoDB" id="9801697at2"/>
<dbReference type="CDD" id="cd03349">
    <property type="entry name" value="LbH_XAT"/>
    <property type="match status" value="1"/>
</dbReference>
<dbReference type="InterPro" id="IPR018357">
    <property type="entry name" value="Hexapep_transf_CS"/>
</dbReference>
<evidence type="ECO:0000313" key="3">
    <source>
        <dbReference type="EMBL" id="ASP28138.1"/>
    </source>
</evidence>
<dbReference type="RefSeq" id="WP_094048602.1">
    <property type="nucleotide sequence ID" value="NZ_CP022535.1"/>
</dbReference>
<evidence type="ECO:0000256" key="1">
    <source>
        <dbReference type="ARBA" id="ARBA00022679"/>
    </source>
</evidence>
<organism evidence="3 4">
    <name type="scientific">Spiroplasma corruscae</name>
    <dbReference type="NCBI Taxonomy" id="216934"/>
    <lineage>
        <taxon>Bacteria</taxon>
        <taxon>Bacillati</taxon>
        <taxon>Mycoplasmatota</taxon>
        <taxon>Mollicutes</taxon>
        <taxon>Entomoplasmatales</taxon>
        <taxon>Spiroplasmataceae</taxon>
        <taxon>Spiroplasma</taxon>
    </lineage>
</organism>
<reference evidence="3 4" key="1">
    <citation type="submission" date="2017-07" db="EMBL/GenBank/DDBJ databases">
        <title>Complete genome sequence of Spiroplasma corruscae EC-1 (DSM 19793).</title>
        <authorList>
            <person name="Tsai Y.-M."/>
            <person name="Lo W.-S."/>
            <person name="Kuo C.-H."/>
        </authorList>
    </citation>
    <scope>NUCLEOTIDE SEQUENCE [LARGE SCALE GENOMIC DNA]</scope>
    <source>
        <strain evidence="3 4">EC-1</strain>
    </source>
</reference>
<keyword evidence="1 3" id="KW-0808">Transferase</keyword>